<keyword evidence="1" id="KW-0472">Membrane</keyword>
<dbReference type="EMBL" id="JABBWM010000044">
    <property type="protein sequence ID" value="KAG2103445.1"/>
    <property type="molecule type" value="Genomic_DNA"/>
</dbReference>
<name>A0A9P7F3S8_9AGAM</name>
<evidence type="ECO:0000256" key="1">
    <source>
        <dbReference type="SAM" id="Phobius"/>
    </source>
</evidence>
<dbReference type="RefSeq" id="XP_041290539.1">
    <property type="nucleotide sequence ID" value="XM_041437965.1"/>
</dbReference>
<dbReference type="AlphaFoldDB" id="A0A9P7F3S8"/>
<dbReference type="GeneID" id="64700224"/>
<proteinExistence type="predicted"/>
<reference evidence="2" key="1">
    <citation type="journal article" date="2020" name="New Phytol.">
        <title>Comparative genomics reveals dynamic genome evolution in host specialist ectomycorrhizal fungi.</title>
        <authorList>
            <person name="Lofgren L.A."/>
            <person name="Nguyen N.H."/>
            <person name="Vilgalys R."/>
            <person name="Ruytinx J."/>
            <person name="Liao H.L."/>
            <person name="Branco S."/>
            <person name="Kuo A."/>
            <person name="LaButti K."/>
            <person name="Lipzen A."/>
            <person name="Andreopoulos W."/>
            <person name="Pangilinan J."/>
            <person name="Riley R."/>
            <person name="Hundley H."/>
            <person name="Na H."/>
            <person name="Barry K."/>
            <person name="Grigoriev I.V."/>
            <person name="Stajich J.E."/>
            <person name="Kennedy P.G."/>
        </authorList>
    </citation>
    <scope>NUCLEOTIDE SEQUENCE</scope>
    <source>
        <strain evidence="2">FC423</strain>
    </source>
</reference>
<feature type="transmembrane region" description="Helical" evidence="1">
    <location>
        <begin position="135"/>
        <end position="157"/>
    </location>
</feature>
<feature type="transmembrane region" description="Helical" evidence="1">
    <location>
        <begin position="111"/>
        <end position="129"/>
    </location>
</feature>
<feature type="transmembrane region" description="Helical" evidence="1">
    <location>
        <begin position="178"/>
        <end position="199"/>
    </location>
</feature>
<keyword evidence="1" id="KW-0812">Transmembrane</keyword>
<organism evidence="2 3">
    <name type="scientific">Suillus discolor</name>
    <dbReference type="NCBI Taxonomy" id="1912936"/>
    <lineage>
        <taxon>Eukaryota</taxon>
        <taxon>Fungi</taxon>
        <taxon>Dikarya</taxon>
        <taxon>Basidiomycota</taxon>
        <taxon>Agaricomycotina</taxon>
        <taxon>Agaricomycetes</taxon>
        <taxon>Agaricomycetidae</taxon>
        <taxon>Boletales</taxon>
        <taxon>Suillineae</taxon>
        <taxon>Suillaceae</taxon>
        <taxon>Suillus</taxon>
    </lineage>
</organism>
<evidence type="ECO:0000313" key="2">
    <source>
        <dbReference type="EMBL" id="KAG2103445.1"/>
    </source>
</evidence>
<protein>
    <submittedName>
        <fullName evidence="2">Uncharacterized protein</fullName>
    </submittedName>
</protein>
<feature type="transmembrane region" description="Helical" evidence="1">
    <location>
        <begin position="211"/>
        <end position="231"/>
    </location>
</feature>
<keyword evidence="1" id="KW-1133">Transmembrane helix</keyword>
<sequence length="237" mass="26469">MNAYPTQFDSQLGALDGTHDSQEYASELHDSADMLKEQLREAKFCADEERRMKSLDGLMNTLLLCAGATAFINKFATMQPGFCLYHRHTTVVAGVNDVFRTISNGTFTSETILSVFAAPSFTFLVLQGVMDACLFVPPFIVAITIFGKWVLGHFATSASEDINVKMRRRPMHDWPPHVRARVLLWSNALPVLFGLSQALYTLCWLLGRQPLLATCVITVLALWCSIILFVLKKSFTP</sequence>
<dbReference type="OrthoDB" id="2657527at2759"/>
<evidence type="ECO:0000313" key="3">
    <source>
        <dbReference type="Proteomes" id="UP000823399"/>
    </source>
</evidence>
<dbReference type="Proteomes" id="UP000823399">
    <property type="component" value="Unassembled WGS sequence"/>
</dbReference>
<comment type="caution">
    <text evidence="2">The sequence shown here is derived from an EMBL/GenBank/DDBJ whole genome shotgun (WGS) entry which is preliminary data.</text>
</comment>
<gene>
    <name evidence="2" type="ORF">F5147DRAFT_705992</name>
</gene>
<keyword evidence="3" id="KW-1185">Reference proteome</keyword>
<accession>A0A9P7F3S8</accession>